<feature type="transmembrane region" description="Helical" evidence="1">
    <location>
        <begin position="90"/>
        <end position="112"/>
    </location>
</feature>
<dbReference type="EMBL" id="FOXH01000010">
    <property type="protein sequence ID" value="SFQ10303.1"/>
    <property type="molecule type" value="Genomic_DNA"/>
</dbReference>
<evidence type="ECO:0000256" key="1">
    <source>
        <dbReference type="SAM" id="Phobius"/>
    </source>
</evidence>
<feature type="transmembrane region" description="Helical" evidence="1">
    <location>
        <begin position="365"/>
        <end position="384"/>
    </location>
</feature>
<name>A0A1I5VSE6_9BACT</name>
<feature type="transmembrane region" description="Helical" evidence="1">
    <location>
        <begin position="61"/>
        <end position="78"/>
    </location>
</feature>
<keyword evidence="3" id="KW-1185">Reference proteome</keyword>
<keyword evidence="1" id="KW-0472">Membrane</keyword>
<feature type="transmembrane region" description="Helical" evidence="1">
    <location>
        <begin position="12"/>
        <end position="32"/>
    </location>
</feature>
<feature type="transmembrane region" description="Helical" evidence="1">
    <location>
        <begin position="171"/>
        <end position="189"/>
    </location>
</feature>
<feature type="transmembrane region" description="Helical" evidence="1">
    <location>
        <begin position="236"/>
        <end position="256"/>
    </location>
</feature>
<keyword evidence="1" id="KW-1133">Transmembrane helix</keyword>
<feature type="transmembrane region" description="Helical" evidence="1">
    <location>
        <begin position="323"/>
        <end position="345"/>
    </location>
</feature>
<feature type="transmembrane region" description="Helical" evidence="1">
    <location>
        <begin position="119"/>
        <end position="143"/>
    </location>
</feature>
<organism evidence="2 3">
    <name type="scientific">Pseudarcicella hirudinis</name>
    <dbReference type="NCBI Taxonomy" id="1079859"/>
    <lineage>
        <taxon>Bacteria</taxon>
        <taxon>Pseudomonadati</taxon>
        <taxon>Bacteroidota</taxon>
        <taxon>Cytophagia</taxon>
        <taxon>Cytophagales</taxon>
        <taxon>Flectobacillaceae</taxon>
        <taxon>Pseudarcicella</taxon>
    </lineage>
</organism>
<keyword evidence="1" id="KW-0812">Transmembrane</keyword>
<evidence type="ECO:0000313" key="3">
    <source>
        <dbReference type="Proteomes" id="UP000199306"/>
    </source>
</evidence>
<reference evidence="2 3" key="1">
    <citation type="submission" date="2016-10" db="EMBL/GenBank/DDBJ databases">
        <authorList>
            <person name="de Groot N.N."/>
        </authorList>
    </citation>
    <scope>NUCLEOTIDE SEQUENCE [LARGE SCALE GENOMIC DNA]</scope>
    <source>
        <strain evidence="3">E92,LMG 26720,CCM 7988</strain>
    </source>
</reference>
<evidence type="ECO:0000313" key="2">
    <source>
        <dbReference type="EMBL" id="SFQ10303.1"/>
    </source>
</evidence>
<proteinExistence type="predicted"/>
<dbReference type="STRING" id="1079859.SAMN04515674_11029"/>
<feature type="transmembrane region" description="Helical" evidence="1">
    <location>
        <begin position="196"/>
        <end position="224"/>
    </location>
</feature>
<dbReference type="RefSeq" id="WP_092018239.1">
    <property type="nucleotide sequence ID" value="NZ_FOXH01000010.1"/>
</dbReference>
<dbReference type="Proteomes" id="UP000199306">
    <property type="component" value="Unassembled WGS sequence"/>
</dbReference>
<sequence length="411" mass="47506">MFLIRTSFKFSLLHTINVVCICILALGILAFPNSFREYKYPFFLPAVLSVLLNLRNIPKEFLVIYLAGTIVTIVYIIVGYPNATAFEVSLIQSIVIYIVFPFFWIFWLDYIFERYKTRVIVNFIILAAILGSLTVLLCLWLFLNGFKDIVALFIDDPNVNINEDGVVLIKFHVYGSFIFIFSGFWAIVFDRFNYKYLIILIFFVVITFIAGRAALSMSLAIGLIGTILSTVKSIKLKHIVSVIIYLVIIDLIFLIIENVFEISLINAITYAYDHIISGGGGDERPMQFKALMKGVYDNYFLGSGHGVGVDLSRNDDYVWRYEILPIATLFRVGIIGLLIYSYPFLISTVRYIRLYRMKMLNSYDIFFYFGMFSICISSFSNPYLESIEFQWAYFISYVYFYNRSKNLKVSC</sequence>
<dbReference type="AlphaFoldDB" id="A0A1I5VSE6"/>
<evidence type="ECO:0008006" key="4">
    <source>
        <dbReference type="Google" id="ProtNLM"/>
    </source>
</evidence>
<dbReference type="OrthoDB" id="2026041at2"/>
<accession>A0A1I5VSE6</accession>
<gene>
    <name evidence="2" type="ORF">SAMN04515674_11029</name>
</gene>
<protein>
    <recommendedName>
        <fullName evidence="4">O-antigen ligase like membrane protein</fullName>
    </recommendedName>
</protein>